<gene>
    <name evidence="8" type="ORF">H8L67_00410</name>
</gene>
<keyword evidence="5 8" id="KW-0012">Acyltransferase</keyword>
<feature type="domain" description="Phospholipid/glycerol acyltransferase" evidence="7">
    <location>
        <begin position="77"/>
        <end position="189"/>
    </location>
</feature>
<dbReference type="SUPFAM" id="SSF69593">
    <property type="entry name" value="Glycerol-3-phosphate (1)-acyltransferase"/>
    <property type="match status" value="1"/>
</dbReference>
<dbReference type="PANTHER" id="PTHR10434">
    <property type="entry name" value="1-ACYL-SN-GLYCEROL-3-PHOSPHATE ACYLTRANSFERASE"/>
    <property type="match status" value="1"/>
</dbReference>
<keyword evidence="6" id="KW-1133">Transmembrane helix</keyword>
<dbReference type="Pfam" id="PF01553">
    <property type="entry name" value="Acyltransferase"/>
    <property type="match status" value="1"/>
</dbReference>
<dbReference type="Proteomes" id="UP000824755">
    <property type="component" value="Chromosome"/>
</dbReference>
<evidence type="ECO:0000313" key="8">
    <source>
        <dbReference type="EMBL" id="QYR53023.1"/>
    </source>
</evidence>
<keyword evidence="2" id="KW-0444">Lipid biosynthesis</keyword>
<dbReference type="CDD" id="cd07989">
    <property type="entry name" value="LPLAT_AGPAT-like"/>
    <property type="match status" value="1"/>
</dbReference>
<sequence length="255" mass="28629">MASFRRFIRYAYRLPLIAWHALIDLPIAVFFMLPIFHGINIGNTTPEAWAVRWWSRGMMRIFGLRIRSTGVQSPVATLFVANHVSWVDIIVLHSTRLMGFVAKQEINGWPVVGWMARRAQTIFHKRGSQDSLGDVMDTMVRRLRTGRSVGAFPEGGTRDGKALGPFHARIFFAAVEAPAPVQPVAIQYGTNGQSQTRIAFHRGESFGGNLWRLLGEPACDVEVKYLQPIQPEEFEGRSRIADTARARIQTALGLD</sequence>
<keyword evidence="6" id="KW-0472">Membrane</keyword>
<reference evidence="8 9" key="1">
    <citation type="submission" date="2021-08" db="EMBL/GenBank/DDBJ databases">
        <title>Lysobacter sp. strain CJ11 Genome sequencing and assembly.</title>
        <authorList>
            <person name="Kim I."/>
        </authorList>
    </citation>
    <scope>NUCLEOTIDE SEQUENCE [LARGE SCALE GENOMIC DNA]</scope>
    <source>
        <strain evidence="8 9">CJ11</strain>
    </source>
</reference>
<keyword evidence="9" id="KW-1185">Reference proteome</keyword>
<feature type="transmembrane region" description="Helical" evidence="6">
    <location>
        <begin position="12"/>
        <end position="36"/>
    </location>
</feature>
<evidence type="ECO:0000256" key="5">
    <source>
        <dbReference type="ARBA" id="ARBA00023315"/>
    </source>
</evidence>
<evidence type="ECO:0000256" key="3">
    <source>
        <dbReference type="ARBA" id="ARBA00022679"/>
    </source>
</evidence>
<evidence type="ECO:0000256" key="6">
    <source>
        <dbReference type="SAM" id="Phobius"/>
    </source>
</evidence>
<dbReference type="RefSeq" id="WP_220379842.1">
    <property type="nucleotide sequence ID" value="NZ_CP080544.1"/>
</dbReference>
<keyword evidence="4" id="KW-0443">Lipid metabolism</keyword>
<keyword evidence="3" id="KW-0808">Transferase</keyword>
<dbReference type="InterPro" id="IPR002123">
    <property type="entry name" value="Plipid/glycerol_acylTrfase"/>
</dbReference>
<evidence type="ECO:0000259" key="7">
    <source>
        <dbReference type="SMART" id="SM00563"/>
    </source>
</evidence>
<dbReference type="SMART" id="SM00563">
    <property type="entry name" value="PlsC"/>
    <property type="match status" value="1"/>
</dbReference>
<proteinExistence type="predicted"/>
<organism evidence="8 9">
    <name type="scientific">Lysobacter soyae</name>
    <dbReference type="NCBI Taxonomy" id="2764185"/>
    <lineage>
        <taxon>Bacteria</taxon>
        <taxon>Pseudomonadati</taxon>
        <taxon>Pseudomonadota</taxon>
        <taxon>Gammaproteobacteria</taxon>
        <taxon>Lysobacterales</taxon>
        <taxon>Lysobacteraceae</taxon>
        <taxon>Lysobacter</taxon>
    </lineage>
</organism>
<dbReference type="GO" id="GO:0016746">
    <property type="term" value="F:acyltransferase activity"/>
    <property type="evidence" value="ECO:0007669"/>
    <property type="project" value="UniProtKB-KW"/>
</dbReference>
<dbReference type="EMBL" id="CP080544">
    <property type="protein sequence ID" value="QYR53023.1"/>
    <property type="molecule type" value="Genomic_DNA"/>
</dbReference>
<comment type="pathway">
    <text evidence="1">Lipid metabolism.</text>
</comment>
<evidence type="ECO:0000256" key="2">
    <source>
        <dbReference type="ARBA" id="ARBA00022516"/>
    </source>
</evidence>
<keyword evidence="6" id="KW-0812">Transmembrane</keyword>
<dbReference type="PANTHER" id="PTHR10434:SF64">
    <property type="entry name" value="1-ACYL-SN-GLYCEROL-3-PHOSPHATE ACYLTRANSFERASE-RELATED"/>
    <property type="match status" value="1"/>
</dbReference>
<evidence type="ECO:0000256" key="1">
    <source>
        <dbReference type="ARBA" id="ARBA00005189"/>
    </source>
</evidence>
<protein>
    <submittedName>
        <fullName evidence="8">1-acyl-sn-glycerol-3-phosphate acyltransferase</fullName>
    </submittedName>
</protein>
<name>A0ABX8WNK5_9GAMM</name>
<evidence type="ECO:0000256" key="4">
    <source>
        <dbReference type="ARBA" id="ARBA00023098"/>
    </source>
</evidence>
<evidence type="ECO:0000313" key="9">
    <source>
        <dbReference type="Proteomes" id="UP000824755"/>
    </source>
</evidence>
<accession>A0ABX8WNK5</accession>